<proteinExistence type="predicted"/>
<dbReference type="Pfam" id="PF00534">
    <property type="entry name" value="Glycos_transf_1"/>
    <property type="match status" value="1"/>
</dbReference>
<dbReference type="Gene3D" id="3.40.50.2000">
    <property type="entry name" value="Glycogen Phosphorylase B"/>
    <property type="match status" value="2"/>
</dbReference>
<dbReference type="EMBL" id="BAABCA010000001">
    <property type="protein sequence ID" value="GAA4231961.1"/>
    <property type="molecule type" value="Genomic_DNA"/>
</dbReference>
<evidence type="ECO:0000313" key="3">
    <source>
        <dbReference type="EMBL" id="GAA4231961.1"/>
    </source>
</evidence>
<feature type="domain" description="Glycosyltransferase subfamily 4-like N-terminal" evidence="2">
    <location>
        <begin position="12"/>
        <end position="145"/>
    </location>
</feature>
<dbReference type="SUPFAM" id="SSF53756">
    <property type="entry name" value="UDP-Glycosyltransferase/glycogen phosphorylase"/>
    <property type="match status" value="1"/>
</dbReference>
<evidence type="ECO:0000259" key="1">
    <source>
        <dbReference type="Pfam" id="PF00534"/>
    </source>
</evidence>
<dbReference type="PANTHER" id="PTHR45947">
    <property type="entry name" value="SULFOQUINOVOSYL TRANSFERASE SQD2"/>
    <property type="match status" value="1"/>
</dbReference>
<feature type="domain" description="Glycosyl transferase family 1" evidence="1">
    <location>
        <begin position="188"/>
        <end position="348"/>
    </location>
</feature>
<dbReference type="RefSeq" id="WP_344786547.1">
    <property type="nucleotide sequence ID" value="NZ_BAABCA010000001.1"/>
</dbReference>
<dbReference type="PANTHER" id="PTHR45947:SF3">
    <property type="entry name" value="SULFOQUINOVOSYL TRANSFERASE SQD2"/>
    <property type="match status" value="1"/>
</dbReference>
<comment type="caution">
    <text evidence="3">The sequence shown here is derived from an EMBL/GenBank/DDBJ whole genome shotgun (WGS) entry which is preliminary data.</text>
</comment>
<dbReference type="InterPro" id="IPR050194">
    <property type="entry name" value="Glycosyltransferase_grp1"/>
</dbReference>
<dbReference type="Proteomes" id="UP001501496">
    <property type="component" value="Unassembled WGS sequence"/>
</dbReference>
<organism evidence="3 4">
    <name type="scientific">Postechiella marina</name>
    <dbReference type="NCBI Taxonomy" id="943941"/>
    <lineage>
        <taxon>Bacteria</taxon>
        <taxon>Pseudomonadati</taxon>
        <taxon>Bacteroidota</taxon>
        <taxon>Flavobacteriia</taxon>
        <taxon>Flavobacteriales</taxon>
        <taxon>Flavobacteriaceae</taxon>
        <taxon>Postechiella</taxon>
    </lineage>
</organism>
<dbReference type="InterPro" id="IPR001296">
    <property type="entry name" value="Glyco_trans_1"/>
</dbReference>
<evidence type="ECO:0000313" key="4">
    <source>
        <dbReference type="Proteomes" id="UP001501496"/>
    </source>
</evidence>
<reference evidence="4" key="1">
    <citation type="journal article" date="2019" name="Int. J. Syst. Evol. Microbiol.">
        <title>The Global Catalogue of Microorganisms (GCM) 10K type strain sequencing project: providing services to taxonomists for standard genome sequencing and annotation.</title>
        <authorList>
            <consortium name="The Broad Institute Genomics Platform"/>
            <consortium name="The Broad Institute Genome Sequencing Center for Infectious Disease"/>
            <person name="Wu L."/>
            <person name="Ma J."/>
        </authorList>
    </citation>
    <scope>NUCLEOTIDE SEQUENCE [LARGE SCALE GENOMIC DNA]</scope>
    <source>
        <strain evidence="4">JCM 17630</strain>
    </source>
</reference>
<protein>
    <submittedName>
        <fullName evidence="3">Glycosyltransferase family 4 protein</fullName>
    </submittedName>
</protein>
<sequence length="372" mass="42549">MSRKILFTASIAHHFKAFHLPYLQWLQEQGYETHVACNDVIDLPYVDKIWHIDFARNPFSSKNIKAYKRLKHIINTENYSLINCHTPSASVVTRLASLKARKKETTLIYTAHGFHFYKGAPFVYWALFYPVELLLSKITDAIITINSEDYELIKKNGAKSTDYYLIPGIGVNKASFHPVDKNTKMALRTAKDFPLDKKILVYAAEFIPRKNHKFIIDSVLQYPELFANTFIMFAGSGRDEAQLKTYTENLKLSDTIKFIGFRTDIHEIYKLSDIGISASKQEGLPINLVEEMMCALPLVAPVERGHKEIIDHGDNGFLFPQNDKKAFANAIYKLNTDEKLSESFSKNGVIKVKKFELSSSLKAVTNIYKNYL</sequence>
<keyword evidence="4" id="KW-1185">Reference proteome</keyword>
<dbReference type="Pfam" id="PF13477">
    <property type="entry name" value="Glyco_trans_4_2"/>
    <property type="match status" value="1"/>
</dbReference>
<name>A0ABP8C1M8_9FLAO</name>
<gene>
    <name evidence="3" type="ORF">GCM10022291_05590</name>
</gene>
<accession>A0ABP8C1M8</accession>
<dbReference type="InterPro" id="IPR028098">
    <property type="entry name" value="Glyco_trans_4-like_N"/>
</dbReference>
<evidence type="ECO:0000259" key="2">
    <source>
        <dbReference type="Pfam" id="PF13477"/>
    </source>
</evidence>